<proteinExistence type="predicted"/>
<keyword evidence="2" id="KW-1185">Reference proteome</keyword>
<sequence>MSEPRTIGWLLDDLDRATLLIRFPPIWPDIVAHHVTLESKVTDPLPTAEAGEVVGEVDDGEGLQALVVAINGTTDRPDGSTYHITWSLDRARGRRAVQSNDVLRKCGWTRIADPIPIKLIKSEL</sequence>
<evidence type="ECO:0000313" key="2">
    <source>
        <dbReference type="Proteomes" id="UP000527143"/>
    </source>
</evidence>
<evidence type="ECO:0000313" key="1">
    <source>
        <dbReference type="EMBL" id="MBB5710452.1"/>
    </source>
</evidence>
<accession>A0A840YQ41</accession>
<reference evidence="1 2" key="1">
    <citation type="submission" date="2020-08" db="EMBL/GenBank/DDBJ databases">
        <title>Genomic Encyclopedia of Type Strains, Phase IV (KMG-IV): sequencing the most valuable type-strain genomes for metagenomic binning, comparative biology and taxonomic classification.</title>
        <authorList>
            <person name="Goeker M."/>
        </authorList>
    </citation>
    <scope>NUCLEOTIDE SEQUENCE [LARGE SCALE GENOMIC DNA]</scope>
    <source>
        <strain evidence="1 2">DSM 26736</strain>
    </source>
</reference>
<dbReference type="RefSeq" id="WP_184086429.1">
    <property type="nucleotide sequence ID" value="NZ_JACIJF010000004.1"/>
</dbReference>
<gene>
    <name evidence="1" type="ORF">FHT02_001683</name>
</gene>
<comment type="caution">
    <text evidence="1">The sequence shown here is derived from an EMBL/GenBank/DDBJ whole genome shotgun (WGS) entry which is preliminary data.</text>
</comment>
<name>A0A840YQ41_9SPHN</name>
<dbReference type="EMBL" id="JACIJF010000004">
    <property type="protein sequence ID" value="MBB5710452.1"/>
    <property type="molecule type" value="Genomic_DNA"/>
</dbReference>
<dbReference type="AlphaFoldDB" id="A0A840YQ41"/>
<organism evidence="1 2">
    <name type="scientific">Sphingomonas xinjiangensis</name>
    <dbReference type="NCBI Taxonomy" id="643568"/>
    <lineage>
        <taxon>Bacteria</taxon>
        <taxon>Pseudomonadati</taxon>
        <taxon>Pseudomonadota</taxon>
        <taxon>Alphaproteobacteria</taxon>
        <taxon>Sphingomonadales</taxon>
        <taxon>Sphingomonadaceae</taxon>
        <taxon>Sphingomonas</taxon>
    </lineage>
</organism>
<dbReference type="Proteomes" id="UP000527143">
    <property type="component" value="Unassembled WGS sequence"/>
</dbReference>
<protein>
    <submittedName>
        <fullName evidence="1">Uncharacterized protein</fullName>
    </submittedName>
</protein>